<dbReference type="Proteomes" id="UP000233750">
    <property type="component" value="Unassembled WGS sequence"/>
</dbReference>
<proteinExistence type="predicted"/>
<dbReference type="PANTHER" id="PTHR13947:SF37">
    <property type="entry name" value="LD18367P"/>
    <property type="match status" value="1"/>
</dbReference>
<name>A0A2N3X0A5_9PSEU</name>
<evidence type="ECO:0000259" key="2">
    <source>
        <dbReference type="PROSITE" id="PS51186"/>
    </source>
</evidence>
<evidence type="ECO:0000313" key="6">
    <source>
        <dbReference type="Proteomes" id="UP000550260"/>
    </source>
</evidence>
<gene>
    <name evidence="4" type="ORF">ATK30_0517</name>
    <name evidence="3" type="ORF">H5411_19160</name>
</gene>
<dbReference type="PANTHER" id="PTHR13947">
    <property type="entry name" value="GNAT FAMILY N-ACETYLTRANSFERASE"/>
    <property type="match status" value="1"/>
</dbReference>
<dbReference type="InterPro" id="IPR016181">
    <property type="entry name" value="Acyl_CoA_acyltransferase"/>
</dbReference>
<evidence type="ECO:0000313" key="3">
    <source>
        <dbReference type="EMBL" id="MBB2501242.1"/>
    </source>
</evidence>
<reference evidence="4 5" key="1">
    <citation type="submission" date="2017-12" db="EMBL/GenBank/DDBJ databases">
        <title>Sequencing the genomes of 1000 Actinobacteria strains.</title>
        <authorList>
            <person name="Klenk H.-P."/>
        </authorList>
    </citation>
    <scope>NUCLEOTIDE SEQUENCE [LARGE SCALE GENOMIC DNA]</scope>
    <source>
        <strain evidence="4 5">DSM 45165</strain>
    </source>
</reference>
<dbReference type="RefSeq" id="WP_101434109.1">
    <property type="nucleotide sequence ID" value="NZ_JACJHR010000025.1"/>
</dbReference>
<protein>
    <submittedName>
        <fullName evidence="4">Acetyltransferase (GNAT) family protein</fullName>
    </submittedName>
    <submittedName>
        <fullName evidence="3">GNAT family N-acetyltransferase</fullName>
    </submittedName>
</protein>
<comment type="caution">
    <text evidence="4">The sequence shown here is derived from an EMBL/GenBank/DDBJ whole genome shotgun (WGS) entry which is preliminary data.</text>
</comment>
<dbReference type="EMBL" id="PJMY01000002">
    <property type="protein sequence ID" value="PKV99539.1"/>
    <property type="molecule type" value="Genomic_DNA"/>
</dbReference>
<evidence type="ECO:0000313" key="5">
    <source>
        <dbReference type="Proteomes" id="UP000233750"/>
    </source>
</evidence>
<feature type="domain" description="N-acetyltransferase" evidence="2">
    <location>
        <begin position="5"/>
        <end position="151"/>
    </location>
</feature>
<keyword evidence="5" id="KW-1185">Reference proteome</keyword>
<dbReference type="InterPro" id="IPR050769">
    <property type="entry name" value="NAT_camello-type"/>
</dbReference>
<dbReference type="EMBL" id="JACJHR010000025">
    <property type="protein sequence ID" value="MBB2501242.1"/>
    <property type="molecule type" value="Genomic_DNA"/>
</dbReference>
<sequence>MPDEVGLRPTTPADSDFCFQVHRAALGEYVAAIWGWNDKIQRGYHDRAFTPGRWQVITVDGADAGLLVVEHRPAEVFLGRIELDPRYQGRGIGGRLLRRLIRVAAEREQPLVLEVLAVNTRAHAFYLRHGFRETGRTERKILLARSPGQED</sequence>
<organism evidence="4 5">
    <name type="scientific">Amycolatopsis echigonensis</name>
    <dbReference type="NCBI Taxonomy" id="2576905"/>
    <lineage>
        <taxon>Bacteria</taxon>
        <taxon>Bacillati</taxon>
        <taxon>Actinomycetota</taxon>
        <taxon>Actinomycetes</taxon>
        <taxon>Pseudonocardiales</taxon>
        <taxon>Pseudonocardiaceae</taxon>
        <taxon>Amycolatopsis</taxon>
    </lineage>
</organism>
<dbReference type="Gene3D" id="3.40.630.30">
    <property type="match status" value="1"/>
</dbReference>
<accession>A0A2N3X0A5</accession>
<dbReference type="GO" id="GO:0008080">
    <property type="term" value="F:N-acetyltransferase activity"/>
    <property type="evidence" value="ECO:0007669"/>
    <property type="project" value="InterPro"/>
</dbReference>
<dbReference type="CDD" id="cd04301">
    <property type="entry name" value="NAT_SF"/>
    <property type="match status" value="1"/>
</dbReference>
<reference evidence="3 6" key="2">
    <citation type="submission" date="2020-08" db="EMBL/GenBank/DDBJ databases">
        <title>Amycolatopsis echigonensis JCM 21831.</title>
        <authorList>
            <person name="Tedsree N."/>
            <person name="Kuncharoen N."/>
            <person name="Likhitwitayawuid K."/>
            <person name="Tanasupawat S."/>
        </authorList>
    </citation>
    <scope>NUCLEOTIDE SEQUENCE [LARGE SCALE GENOMIC DNA]</scope>
    <source>
        <strain evidence="3 6">JCM 21831</strain>
    </source>
</reference>
<dbReference type="PROSITE" id="PS51186">
    <property type="entry name" value="GNAT"/>
    <property type="match status" value="1"/>
</dbReference>
<dbReference type="OrthoDB" id="9803233at2"/>
<dbReference type="Proteomes" id="UP000550260">
    <property type="component" value="Unassembled WGS sequence"/>
</dbReference>
<dbReference type="InterPro" id="IPR000182">
    <property type="entry name" value="GNAT_dom"/>
</dbReference>
<dbReference type="AlphaFoldDB" id="A0A2N3X0A5"/>
<keyword evidence="1" id="KW-0808">Transferase</keyword>
<dbReference type="SUPFAM" id="SSF55729">
    <property type="entry name" value="Acyl-CoA N-acyltransferases (Nat)"/>
    <property type="match status" value="1"/>
</dbReference>
<dbReference type="Pfam" id="PF00583">
    <property type="entry name" value="Acetyltransf_1"/>
    <property type="match status" value="1"/>
</dbReference>
<evidence type="ECO:0000313" key="4">
    <source>
        <dbReference type="EMBL" id="PKV99539.1"/>
    </source>
</evidence>
<evidence type="ECO:0000256" key="1">
    <source>
        <dbReference type="ARBA" id="ARBA00022679"/>
    </source>
</evidence>
<accession>A0A8E2B5D0</accession>